<feature type="compositionally biased region" description="Low complexity" evidence="1">
    <location>
        <begin position="731"/>
        <end position="742"/>
    </location>
</feature>
<name>A0A1X6P1A5_PORUM</name>
<dbReference type="InterPro" id="IPR051425">
    <property type="entry name" value="Formin_Homology"/>
</dbReference>
<proteinExistence type="predicted"/>
<feature type="compositionally biased region" description="Low complexity" evidence="1">
    <location>
        <begin position="298"/>
        <end position="313"/>
    </location>
</feature>
<protein>
    <submittedName>
        <fullName evidence="2">Uncharacterized protein</fullName>
    </submittedName>
</protein>
<evidence type="ECO:0000313" key="3">
    <source>
        <dbReference type="Proteomes" id="UP000218209"/>
    </source>
</evidence>
<evidence type="ECO:0000256" key="1">
    <source>
        <dbReference type="SAM" id="MobiDB-lite"/>
    </source>
</evidence>
<feature type="compositionally biased region" description="Low complexity" evidence="1">
    <location>
        <begin position="11"/>
        <end position="29"/>
    </location>
</feature>
<feature type="compositionally biased region" description="Gly residues" evidence="1">
    <location>
        <begin position="470"/>
        <end position="479"/>
    </location>
</feature>
<feature type="region of interest" description="Disordered" evidence="1">
    <location>
        <begin position="369"/>
        <end position="428"/>
    </location>
</feature>
<dbReference type="PANTHER" id="PTHR45725">
    <property type="entry name" value="FORMIN HOMOLOGY 2 FAMILY MEMBER"/>
    <property type="match status" value="1"/>
</dbReference>
<reference evidence="2 3" key="1">
    <citation type="submission" date="2017-03" db="EMBL/GenBank/DDBJ databases">
        <title>WGS assembly of Porphyra umbilicalis.</title>
        <authorList>
            <person name="Brawley S.H."/>
            <person name="Blouin N.A."/>
            <person name="Ficko-Blean E."/>
            <person name="Wheeler G.L."/>
            <person name="Lohr M."/>
            <person name="Goodson H.V."/>
            <person name="Jenkins J.W."/>
            <person name="Blaby-Haas C.E."/>
            <person name="Helliwell K.E."/>
            <person name="Chan C."/>
            <person name="Marriage T."/>
            <person name="Bhattacharya D."/>
            <person name="Klein A.S."/>
            <person name="Badis Y."/>
            <person name="Brodie J."/>
            <person name="Cao Y."/>
            <person name="Collen J."/>
            <person name="Dittami S.M."/>
            <person name="Gachon C.M."/>
            <person name="Green B.R."/>
            <person name="Karpowicz S."/>
            <person name="Kim J.W."/>
            <person name="Kudahl U."/>
            <person name="Lin S."/>
            <person name="Michel G."/>
            <person name="Mittag M."/>
            <person name="Olson B.J."/>
            <person name="Pangilinan J."/>
            <person name="Peng Y."/>
            <person name="Qiu H."/>
            <person name="Shu S."/>
            <person name="Singer J.T."/>
            <person name="Smith A.G."/>
            <person name="Sprecher B.N."/>
            <person name="Wagner V."/>
            <person name="Wang W."/>
            <person name="Wang Z.-Y."/>
            <person name="Yan J."/>
            <person name="Yarish C."/>
            <person name="Zoeuner-Riek S."/>
            <person name="Zhuang Y."/>
            <person name="Zou Y."/>
            <person name="Lindquist E.A."/>
            <person name="Grimwood J."/>
            <person name="Barry K."/>
            <person name="Rokhsar D.S."/>
            <person name="Schmutz J."/>
            <person name="Stiller J.W."/>
            <person name="Grossman A.R."/>
            <person name="Prochnik S.E."/>
        </authorList>
    </citation>
    <scope>NUCLEOTIDE SEQUENCE [LARGE SCALE GENOMIC DNA]</scope>
    <source>
        <strain evidence="2">4086291</strain>
    </source>
</reference>
<feature type="compositionally biased region" description="Low complexity" evidence="1">
    <location>
        <begin position="393"/>
        <end position="428"/>
    </location>
</feature>
<dbReference type="AlphaFoldDB" id="A0A1X6P1A5"/>
<dbReference type="Proteomes" id="UP000218209">
    <property type="component" value="Unassembled WGS sequence"/>
</dbReference>
<feature type="region of interest" description="Disordered" evidence="1">
    <location>
        <begin position="446"/>
        <end position="481"/>
    </location>
</feature>
<keyword evidence="3" id="KW-1185">Reference proteome</keyword>
<gene>
    <name evidence="2" type="ORF">BU14_0275s0003</name>
</gene>
<feature type="compositionally biased region" description="Low complexity" evidence="1">
    <location>
        <begin position="460"/>
        <end position="469"/>
    </location>
</feature>
<feature type="region of interest" description="Disordered" evidence="1">
    <location>
        <begin position="669"/>
        <end position="749"/>
    </location>
</feature>
<sequence length="1026" mass="103543">MSGRGGRGGKRPLIGGAAGRATSAAKATRVGASSVAPTEQDRCADDERHATARQAAAAAFAAPVVTHPVGDAPPPGRAPTLSSPAPPVALSGGALLGTEGSEMQPMVEFSAPPLAPIYDTSFFPFSPSMAAAAGMPSSMGFYGMPNMSMVPGMQGYSAPFPGTPAPFPSMPVATAPMQLFGESSQQHAVGSFAAMAASVNAGQGGNSAAAAAVPTAPVTAAAVGRGQTSIVSTPAATIRTVGAVAPVDDAAVAASLAVEVMAAAASPEAGPTGTATGVGTGAGPSSTTPPTSSPPRGPGSRAPLLTSPTTPSTVERPTTPPALVRAGRRTGPPRPRVTSSPAAGPGAPAPGSADVAPPLMTAAAAYTPSAAAPSGPVPRTANLSAHSRHASRGHASGSASGGAAPTQAPARRAPRGRASAAVSGGSVGDTAGPMAAATLRAASAAAPLAAHPSPTPPPLRSRSASRGRAAGAGGPGGADGELPAAIDAEAVVEGVSGTEIMRVLSGMTRMVGTLADAVKSIGNKVQTQGLAMQNLGVQVGRIQEAAPVTVASPTRRLFRGFVDTDGEYSEDAELKDICGVTLTGGAPLLSDAQMRLVATGKVVSRKQQGTLKMLSIRRRVKSRYFGHVGGATITNDVVPDTDADWEMLMEETMSDLDVDAPEAYDFLTSDISSPAKRKRAAGSKAKGKAKGKGKGKAKRKSTCAAGGSNSGSGSSSDSVANSSSDDEVGGTKKAGAATTAGAAKKKQGDQVIRAYQPMTQSISHVLEAIKKRIVPVWFATVGSSAKSMQKQAASTWLENMNKLPEDEDEITQEQRNAPVRPRFICSDDGHDGIVAAVKEMFIHLGVADRIRLPAGLGNKEIAYTTTGHIALAATFVRAELEQIAAGVRRKRRGKDNGWYDRWRWEVITVHALMPTTTQPWRGFVITDANSPTRVDFEHPPVPVNAMRTRTVRARPAAPQASAPAKEVVTVGAVDGGAPVVRPRATSETGPDGVADASTMRTATAAPATEATATAAAAGDMVDDTTA</sequence>
<dbReference type="EMBL" id="KV918937">
    <property type="protein sequence ID" value="OSX74644.1"/>
    <property type="molecule type" value="Genomic_DNA"/>
</dbReference>
<feature type="region of interest" description="Disordered" evidence="1">
    <location>
        <begin position="978"/>
        <end position="1026"/>
    </location>
</feature>
<feature type="compositionally biased region" description="Basic and acidic residues" evidence="1">
    <location>
        <begin position="39"/>
        <end position="50"/>
    </location>
</feature>
<feature type="compositionally biased region" description="Basic residues" evidence="1">
    <location>
        <begin position="675"/>
        <end position="701"/>
    </location>
</feature>
<feature type="compositionally biased region" description="Low complexity" evidence="1">
    <location>
        <begin position="704"/>
        <end position="723"/>
    </location>
</feature>
<organism evidence="2 3">
    <name type="scientific">Porphyra umbilicalis</name>
    <name type="common">Purple laver</name>
    <name type="synonym">Red alga</name>
    <dbReference type="NCBI Taxonomy" id="2786"/>
    <lineage>
        <taxon>Eukaryota</taxon>
        <taxon>Rhodophyta</taxon>
        <taxon>Bangiophyceae</taxon>
        <taxon>Bangiales</taxon>
        <taxon>Bangiaceae</taxon>
        <taxon>Porphyra</taxon>
    </lineage>
</organism>
<feature type="region of interest" description="Disordered" evidence="1">
    <location>
        <begin position="267"/>
        <end position="356"/>
    </location>
</feature>
<evidence type="ECO:0000313" key="2">
    <source>
        <dbReference type="EMBL" id="OSX74644.1"/>
    </source>
</evidence>
<feature type="compositionally biased region" description="Low complexity" evidence="1">
    <location>
        <begin position="336"/>
        <end position="356"/>
    </location>
</feature>
<accession>A0A1X6P1A5</accession>
<dbReference type="PANTHER" id="PTHR45725:SF18">
    <property type="entry name" value="ORC1-LIKE AAA ATPASE DOMAIN-CONTAINING PROTEIN"/>
    <property type="match status" value="1"/>
</dbReference>
<feature type="region of interest" description="Disordered" evidence="1">
    <location>
        <begin position="1"/>
        <end position="57"/>
    </location>
</feature>
<feature type="compositionally biased region" description="Low complexity" evidence="1">
    <location>
        <begin position="996"/>
        <end position="1019"/>
    </location>
</feature>